<accession>A0A0S4JA24</accession>
<dbReference type="AlphaFoldDB" id="A0A0S4JA24"/>
<gene>
    <name evidence="2" type="ORF">BSAL_91215</name>
</gene>
<reference evidence="3" key="1">
    <citation type="submission" date="2015-09" db="EMBL/GenBank/DDBJ databases">
        <authorList>
            <consortium name="Pathogen Informatics"/>
        </authorList>
    </citation>
    <scope>NUCLEOTIDE SEQUENCE [LARGE SCALE GENOMIC DNA]</scope>
    <source>
        <strain evidence="3">Lake Konstanz</strain>
    </source>
</reference>
<evidence type="ECO:0000313" key="3">
    <source>
        <dbReference type="Proteomes" id="UP000051952"/>
    </source>
</evidence>
<organism evidence="2 3">
    <name type="scientific">Bodo saltans</name>
    <name type="common">Flagellated protozoan</name>
    <dbReference type="NCBI Taxonomy" id="75058"/>
    <lineage>
        <taxon>Eukaryota</taxon>
        <taxon>Discoba</taxon>
        <taxon>Euglenozoa</taxon>
        <taxon>Kinetoplastea</taxon>
        <taxon>Metakinetoplastina</taxon>
        <taxon>Eubodonida</taxon>
        <taxon>Bodonidae</taxon>
        <taxon>Bodo</taxon>
    </lineage>
</organism>
<evidence type="ECO:0000256" key="1">
    <source>
        <dbReference type="SAM" id="MobiDB-lite"/>
    </source>
</evidence>
<feature type="compositionally biased region" description="Pro residues" evidence="1">
    <location>
        <begin position="50"/>
        <end position="59"/>
    </location>
</feature>
<dbReference type="Proteomes" id="UP000051952">
    <property type="component" value="Unassembled WGS sequence"/>
</dbReference>
<feature type="region of interest" description="Disordered" evidence="1">
    <location>
        <begin position="42"/>
        <end position="120"/>
    </location>
</feature>
<evidence type="ECO:0000313" key="2">
    <source>
        <dbReference type="EMBL" id="CUG85963.1"/>
    </source>
</evidence>
<name>A0A0S4JA24_BODSA</name>
<dbReference type="EMBL" id="CYKH01001216">
    <property type="protein sequence ID" value="CUG85963.1"/>
    <property type="molecule type" value="Genomic_DNA"/>
</dbReference>
<dbReference type="VEuPathDB" id="TriTrypDB:BSAL_91215"/>
<protein>
    <submittedName>
        <fullName evidence="2">GPI-anchored surface protein, putative</fullName>
    </submittedName>
</protein>
<proteinExistence type="predicted"/>
<sequence length="264" mass="29331">MNDDTLLSLSGHTNVSTLRRYLSWGTVDRAKEVTMTRAAALAQAQGAPVDRPPPPPYTPLPTYADHLIRGRPPPPPYTPLPTYADHLIRGGRPPLATTSPPYRRPRQPRDNRAPSGKTPERWLAFLGTEAPPTEVLPSTRHANRPAPETLPLMAKHVSASINPAAVLNLITDPNLKTLANSAFSWLSQPERYEDLLAEKRRAESADDGVALLAIEEMDRRCCGETIIDKWFGDMATPWWDFGPFRDTKCAAPCCYFVVCFFVFS</sequence>
<keyword evidence="3" id="KW-1185">Reference proteome</keyword>